<name>A0AA37TV79_9RHOB</name>
<dbReference type="GO" id="GO:0045454">
    <property type="term" value="P:cell redox homeostasis"/>
    <property type="evidence" value="ECO:0007669"/>
    <property type="project" value="TreeGrafter"/>
</dbReference>
<evidence type="ECO:0000256" key="8">
    <source>
        <dbReference type="ARBA" id="ARBA00032824"/>
    </source>
</evidence>
<dbReference type="EMBL" id="BSPP01000011">
    <property type="protein sequence ID" value="GLS88258.1"/>
    <property type="molecule type" value="Genomic_DNA"/>
</dbReference>
<evidence type="ECO:0000313" key="13">
    <source>
        <dbReference type="EMBL" id="GLS88258.1"/>
    </source>
</evidence>
<evidence type="ECO:0000313" key="14">
    <source>
        <dbReference type="Proteomes" id="UP001157355"/>
    </source>
</evidence>
<dbReference type="PROSITE" id="PS51352">
    <property type="entry name" value="THIOREDOXIN_2"/>
    <property type="match status" value="1"/>
</dbReference>
<dbReference type="InterPro" id="IPR036249">
    <property type="entry name" value="Thioredoxin-like_sf"/>
</dbReference>
<dbReference type="InterPro" id="IPR050924">
    <property type="entry name" value="Peroxiredoxin_BCP/PrxQ"/>
</dbReference>
<dbReference type="PANTHER" id="PTHR42801">
    <property type="entry name" value="THIOREDOXIN-DEPENDENT PEROXIDE REDUCTASE"/>
    <property type="match status" value="1"/>
</dbReference>
<comment type="catalytic activity">
    <reaction evidence="11">
        <text>a hydroperoxide + [thioredoxin]-dithiol = an alcohol + [thioredoxin]-disulfide + H2O</text>
        <dbReference type="Rhea" id="RHEA:62620"/>
        <dbReference type="Rhea" id="RHEA-COMP:10698"/>
        <dbReference type="Rhea" id="RHEA-COMP:10700"/>
        <dbReference type="ChEBI" id="CHEBI:15377"/>
        <dbReference type="ChEBI" id="CHEBI:29950"/>
        <dbReference type="ChEBI" id="CHEBI:30879"/>
        <dbReference type="ChEBI" id="CHEBI:35924"/>
        <dbReference type="ChEBI" id="CHEBI:50058"/>
        <dbReference type="EC" id="1.11.1.24"/>
    </reaction>
</comment>
<comment type="similarity">
    <text evidence="9">Belongs to the peroxiredoxin family. BCP/PrxQ subfamily.</text>
</comment>
<reference evidence="13 14" key="1">
    <citation type="journal article" date="2014" name="Int. J. Syst. Evol. Microbiol.">
        <title>Complete genome sequence of Corynebacterium casei LMG S-19264T (=DSM 44701T), isolated from a smear-ripened cheese.</title>
        <authorList>
            <consortium name="US DOE Joint Genome Institute (JGI-PGF)"/>
            <person name="Walter F."/>
            <person name="Albersmeier A."/>
            <person name="Kalinowski J."/>
            <person name="Ruckert C."/>
        </authorList>
    </citation>
    <scope>NUCLEOTIDE SEQUENCE [LARGE SCALE GENOMIC DNA]</scope>
    <source>
        <strain evidence="13 14">NBRC 111766</strain>
    </source>
</reference>
<evidence type="ECO:0000256" key="9">
    <source>
        <dbReference type="ARBA" id="ARBA00038489"/>
    </source>
</evidence>
<evidence type="ECO:0000256" key="7">
    <source>
        <dbReference type="ARBA" id="ARBA00023284"/>
    </source>
</evidence>
<dbReference type="Pfam" id="PF00578">
    <property type="entry name" value="AhpC-TSA"/>
    <property type="match status" value="1"/>
</dbReference>
<evidence type="ECO:0000256" key="6">
    <source>
        <dbReference type="ARBA" id="ARBA00023157"/>
    </source>
</evidence>
<dbReference type="InterPro" id="IPR013766">
    <property type="entry name" value="Thioredoxin_domain"/>
</dbReference>
<dbReference type="Gene3D" id="3.40.30.10">
    <property type="entry name" value="Glutaredoxin"/>
    <property type="match status" value="1"/>
</dbReference>
<evidence type="ECO:0000256" key="5">
    <source>
        <dbReference type="ARBA" id="ARBA00023002"/>
    </source>
</evidence>
<dbReference type="EC" id="1.11.1.24" evidence="2"/>
<evidence type="ECO:0000256" key="4">
    <source>
        <dbReference type="ARBA" id="ARBA00022862"/>
    </source>
</evidence>
<dbReference type="RefSeq" id="WP_284326430.1">
    <property type="nucleotide sequence ID" value="NZ_BSPP01000011.1"/>
</dbReference>
<dbReference type="CDD" id="cd02970">
    <property type="entry name" value="PRX_like2"/>
    <property type="match status" value="1"/>
</dbReference>
<dbReference type="PANTHER" id="PTHR42801:SF7">
    <property type="entry name" value="SLL1159 PROTEIN"/>
    <property type="match status" value="1"/>
</dbReference>
<evidence type="ECO:0000256" key="10">
    <source>
        <dbReference type="ARBA" id="ARBA00042639"/>
    </source>
</evidence>
<dbReference type="GO" id="GO:0008379">
    <property type="term" value="F:thioredoxin peroxidase activity"/>
    <property type="evidence" value="ECO:0007669"/>
    <property type="project" value="TreeGrafter"/>
</dbReference>
<sequence>MTLNSELRSTVDAVKSALPAPIFAAIGQSVADLEATGITNRAAKAGTRIALPTLADFAGGRVDLAALAEHGPLVLVFYRGGWCPYCNVTLKAFERRLDDIRAAGAAIVAITPELPENAQETAEKSGLEFPVLIDTGNAFARSLGLVFDLPQHLVPLYRQIGIDLADWNGDASNALPIPATYIVDASGVLRWSHVEADFTQRAEPADVLAVLTKIA</sequence>
<dbReference type="GO" id="GO:0005737">
    <property type="term" value="C:cytoplasm"/>
    <property type="evidence" value="ECO:0007669"/>
    <property type="project" value="TreeGrafter"/>
</dbReference>
<proteinExistence type="inferred from homology"/>
<keyword evidence="6" id="KW-1015">Disulfide bond</keyword>
<evidence type="ECO:0000256" key="2">
    <source>
        <dbReference type="ARBA" id="ARBA00013017"/>
    </source>
</evidence>
<accession>A0AA37TV79</accession>
<evidence type="ECO:0000259" key="12">
    <source>
        <dbReference type="PROSITE" id="PS51352"/>
    </source>
</evidence>
<gene>
    <name evidence="13" type="ORF">GCM10010873_32320</name>
</gene>
<feature type="domain" description="Thioredoxin" evidence="12">
    <location>
        <begin position="24"/>
        <end position="215"/>
    </location>
</feature>
<keyword evidence="5" id="KW-0560">Oxidoreductase</keyword>
<protein>
    <recommendedName>
        <fullName evidence="2">thioredoxin-dependent peroxiredoxin</fullName>
        <ecNumber evidence="2">1.11.1.24</ecNumber>
    </recommendedName>
    <alternativeName>
        <fullName evidence="8">Thioredoxin peroxidase</fullName>
    </alternativeName>
    <alternativeName>
        <fullName evidence="10">Thioredoxin-dependent peroxiredoxin Bcp</fullName>
    </alternativeName>
</protein>
<evidence type="ECO:0000256" key="1">
    <source>
        <dbReference type="ARBA" id="ARBA00003330"/>
    </source>
</evidence>
<dbReference type="InterPro" id="IPR000866">
    <property type="entry name" value="AhpC/TSA"/>
</dbReference>
<organism evidence="13 14">
    <name type="scientific">Cypionkella aquatica</name>
    <dbReference type="NCBI Taxonomy" id="1756042"/>
    <lineage>
        <taxon>Bacteria</taxon>
        <taxon>Pseudomonadati</taxon>
        <taxon>Pseudomonadota</taxon>
        <taxon>Alphaproteobacteria</taxon>
        <taxon>Rhodobacterales</taxon>
        <taxon>Paracoccaceae</taxon>
        <taxon>Cypionkella</taxon>
    </lineage>
</organism>
<keyword evidence="3" id="KW-0575">Peroxidase</keyword>
<dbReference type="Proteomes" id="UP001157355">
    <property type="component" value="Unassembled WGS sequence"/>
</dbReference>
<dbReference type="SUPFAM" id="SSF52833">
    <property type="entry name" value="Thioredoxin-like"/>
    <property type="match status" value="1"/>
</dbReference>
<evidence type="ECO:0000256" key="11">
    <source>
        <dbReference type="ARBA" id="ARBA00049091"/>
    </source>
</evidence>
<keyword evidence="4" id="KW-0049">Antioxidant</keyword>
<keyword evidence="14" id="KW-1185">Reference proteome</keyword>
<evidence type="ECO:0000256" key="3">
    <source>
        <dbReference type="ARBA" id="ARBA00022559"/>
    </source>
</evidence>
<comment type="caution">
    <text evidence="13">The sequence shown here is derived from an EMBL/GenBank/DDBJ whole genome shotgun (WGS) entry which is preliminary data.</text>
</comment>
<comment type="function">
    <text evidence="1">Thiol-specific peroxidase that catalyzes the reduction of hydrogen peroxide and organic hydroperoxides to water and alcohols, respectively. Plays a role in cell protection against oxidative stress by detoxifying peroxides and as sensor of hydrogen peroxide-mediated signaling events.</text>
</comment>
<dbReference type="GO" id="GO:0034599">
    <property type="term" value="P:cellular response to oxidative stress"/>
    <property type="evidence" value="ECO:0007669"/>
    <property type="project" value="TreeGrafter"/>
</dbReference>
<dbReference type="AlphaFoldDB" id="A0AA37TV79"/>
<keyword evidence="7" id="KW-0676">Redox-active center</keyword>